<keyword evidence="2" id="KW-1185">Reference proteome</keyword>
<evidence type="ECO:0000313" key="2">
    <source>
        <dbReference type="Proteomes" id="UP000822688"/>
    </source>
</evidence>
<reference evidence="1" key="1">
    <citation type="submission" date="2020-06" db="EMBL/GenBank/DDBJ databases">
        <title>WGS assembly of Ceratodon purpureus strain R40.</title>
        <authorList>
            <person name="Carey S.B."/>
            <person name="Jenkins J."/>
            <person name="Shu S."/>
            <person name="Lovell J.T."/>
            <person name="Sreedasyam A."/>
            <person name="Maumus F."/>
            <person name="Tiley G.P."/>
            <person name="Fernandez-Pozo N."/>
            <person name="Barry K."/>
            <person name="Chen C."/>
            <person name="Wang M."/>
            <person name="Lipzen A."/>
            <person name="Daum C."/>
            <person name="Saski C.A."/>
            <person name="Payton A.C."/>
            <person name="Mcbreen J.C."/>
            <person name="Conrad R.E."/>
            <person name="Kollar L.M."/>
            <person name="Olsson S."/>
            <person name="Huttunen S."/>
            <person name="Landis J.B."/>
            <person name="Wickett N.J."/>
            <person name="Johnson M.G."/>
            <person name="Rensing S.A."/>
            <person name="Grimwood J."/>
            <person name="Schmutz J."/>
            <person name="Mcdaniel S.F."/>
        </authorList>
    </citation>
    <scope>NUCLEOTIDE SEQUENCE</scope>
    <source>
        <strain evidence="1">R40</strain>
    </source>
</reference>
<sequence>MTQFSELTTESMALASWVTSPIKTNCNEMGASHLAQAALWQICGFGGGDAFCCNYRNYKGCQNYYLCGSGALKWSDTCMGRLRENWGLTSLAIRHWQLTAANS</sequence>
<accession>A0A8T0IJD4</accession>
<protein>
    <submittedName>
        <fullName evidence="1">Uncharacterized protein</fullName>
    </submittedName>
</protein>
<dbReference type="Proteomes" id="UP000822688">
    <property type="component" value="Chromosome 3"/>
</dbReference>
<name>A0A8T0IJD4_CERPU</name>
<proteinExistence type="predicted"/>
<comment type="caution">
    <text evidence="1">The sequence shown here is derived from an EMBL/GenBank/DDBJ whole genome shotgun (WGS) entry which is preliminary data.</text>
</comment>
<dbReference type="AlphaFoldDB" id="A0A8T0IJD4"/>
<evidence type="ECO:0000313" key="1">
    <source>
        <dbReference type="EMBL" id="KAG0583049.1"/>
    </source>
</evidence>
<gene>
    <name evidence="1" type="ORF">KC19_3G105000</name>
</gene>
<dbReference type="EMBL" id="CM026423">
    <property type="protein sequence ID" value="KAG0583049.1"/>
    <property type="molecule type" value="Genomic_DNA"/>
</dbReference>
<organism evidence="1 2">
    <name type="scientific">Ceratodon purpureus</name>
    <name type="common">Fire moss</name>
    <name type="synonym">Dicranum purpureum</name>
    <dbReference type="NCBI Taxonomy" id="3225"/>
    <lineage>
        <taxon>Eukaryota</taxon>
        <taxon>Viridiplantae</taxon>
        <taxon>Streptophyta</taxon>
        <taxon>Embryophyta</taxon>
        <taxon>Bryophyta</taxon>
        <taxon>Bryophytina</taxon>
        <taxon>Bryopsida</taxon>
        <taxon>Dicranidae</taxon>
        <taxon>Pseudoditrichales</taxon>
        <taxon>Ditrichaceae</taxon>
        <taxon>Ceratodon</taxon>
    </lineage>
</organism>